<keyword evidence="4" id="KW-0732">Signal</keyword>
<evidence type="ECO:0000256" key="3">
    <source>
        <dbReference type="ARBA" id="ARBA00022525"/>
    </source>
</evidence>
<keyword evidence="5" id="KW-0325">Glycoprotein</keyword>
<evidence type="ECO:0000313" key="8">
    <source>
        <dbReference type="Proteomes" id="UP001056012"/>
    </source>
</evidence>
<accession>A0A9Q8Z581</accession>
<dbReference type="AlphaFoldDB" id="A0A9Q8Z581"/>
<evidence type="ECO:0000256" key="2">
    <source>
        <dbReference type="ARBA" id="ARBA00005679"/>
    </source>
</evidence>
<evidence type="ECO:0000256" key="1">
    <source>
        <dbReference type="ARBA" id="ARBA00004613"/>
    </source>
</evidence>
<sequence length="255" mass="27884">MEEKTPLVSSYLPAAGAPTHDPMASPSSRTKSRLHMAVAILFLSLFWLATTWSCNADHDHSHDVAKVPMDVHIMSKCPDARECLNKLVLPTMANVSDKVDFRLSMIGTLTEDDGVLCKHGQTECLGDIVMLCAASSYPDPKLYLGFTNCLITDYPEIPSRSLIEDCALEHGLDFGVLNECMSKENGAYGMGLLRDSAKHSSDVGVTTSCTVRLNDKVRCVVDGGVFVDCQGGDQPEDLIRDIESLYKEAQGWTYS</sequence>
<name>A0A9Q8Z581_CURCL</name>
<evidence type="ECO:0000256" key="4">
    <source>
        <dbReference type="ARBA" id="ARBA00022729"/>
    </source>
</evidence>
<dbReference type="PANTHER" id="PTHR13234:SF8">
    <property type="entry name" value="GAMMA-INTERFERON-INDUCIBLE LYSOSOMAL THIOL REDUCTASE"/>
    <property type="match status" value="1"/>
</dbReference>
<dbReference type="GO" id="GO:0016671">
    <property type="term" value="F:oxidoreductase activity, acting on a sulfur group of donors, disulfide as acceptor"/>
    <property type="evidence" value="ECO:0007669"/>
    <property type="project" value="InterPro"/>
</dbReference>
<organism evidence="7 8">
    <name type="scientific">Curvularia clavata</name>
    <dbReference type="NCBI Taxonomy" id="95742"/>
    <lineage>
        <taxon>Eukaryota</taxon>
        <taxon>Fungi</taxon>
        <taxon>Dikarya</taxon>
        <taxon>Ascomycota</taxon>
        <taxon>Pezizomycotina</taxon>
        <taxon>Dothideomycetes</taxon>
        <taxon>Pleosporomycetidae</taxon>
        <taxon>Pleosporales</taxon>
        <taxon>Pleosporineae</taxon>
        <taxon>Pleosporaceae</taxon>
        <taxon>Curvularia</taxon>
    </lineage>
</organism>
<dbReference type="VEuPathDB" id="FungiDB:yc1106_03340"/>
<dbReference type="InterPro" id="IPR004911">
    <property type="entry name" value="Interferon-induced_GILT"/>
</dbReference>
<dbReference type="Proteomes" id="UP001056012">
    <property type="component" value="Chromosome 2"/>
</dbReference>
<keyword evidence="8" id="KW-1185">Reference proteome</keyword>
<dbReference type="OrthoDB" id="958254at2759"/>
<keyword evidence="3" id="KW-0964">Secreted</keyword>
<proteinExistence type="inferred from homology"/>
<evidence type="ECO:0000256" key="5">
    <source>
        <dbReference type="ARBA" id="ARBA00023180"/>
    </source>
</evidence>
<feature type="region of interest" description="Disordered" evidence="6">
    <location>
        <begin position="1"/>
        <end position="28"/>
    </location>
</feature>
<comment type="similarity">
    <text evidence="2">Belongs to the GILT family.</text>
</comment>
<dbReference type="Pfam" id="PF03227">
    <property type="entry name" value="GILT"/>
    <property type="match status" value="1"/>
</dbReference>
<evidence type="ECO:0000256" key="6">
    <source>
        <dbReference type="SAM" id="MobiDB-lite"/>
    </source>
</evidence>
<gene>
    <name evidence="7" type="ORF">yc1106_03340</name>
</gene>
<dbReference type="GO" id="GO:0005576">
    <property type="term" value="C:extracellular region"/>
    <property type="evidence" value="ECO:0007669"/>
    <property type="project" value="UniProtKB-SubCell"/>
</dbReference>
<dbReference type="PANTHER" id="PTHR13234">
    <property type="entry name" value="GAMMA-INTERFERON INDUCIBLE LYSOSOMAL THIOL REDUCTASE GILT"/>
    <property type="match status" value="1"/>
</dbReference>
<evidence type="ECO:0000313" key="7">
    <source>
        <dbReference type="EMBL" id="USP76066.1"/>
    </source>
</evidence>
<reference evidence="7" key="1">
    <citation type="submission" date="2021-12" db="EMBL/GenBank/DDBJ databases">
        <title>Curvularia clavata genome.</title>
        <authorList>
            <person name="Cao Y."/>
        </authorList>
    </citation>
    <scope>NUCLEOTIDE SEQUENCE</scope>
    <source>
        <strain evidence="7">Yc1106</strain>
    </source>
</reference>
<comment type="subcellular location">
    <subcellularLocation>
        <location evidence="1">Secreted</location>
    </subcellularLocation>
</comment>
<protein>
    <submittedName>
        <fullName evidence="7">Uncharacterized protein</fullName>
    </submittedName>
</protein>
<dbReference type="EMBL" id="CP089275">
    <property type="protein sequence ID" value="USP76066.1"/>
    <property type="molecule type" value="Genomic_DNA"/>
</dbReference>